<accession>A0ABS7ZST1</accession>
<evidence type="ECO:0000256" key="3">
    <source>
        <dbReference type="ARBA" id="ARBA00023163"/>
    </source>
</evidence>
<keyword evidence="3" id="KW-0804">Transcription</keyword>
<evidence type="ECO:0000259" key="4">
    <source>
        <dbReference type="PROSITE" id="PS01124"/>
    </source>
</evidence>
<name>A0ABS7ZST1_9GAMM</name>
<reference evidence="5 6" key="1">
    <citation type="submission" date="2020-12" db="EMBL/GenBank/DDBJ databases">
        <title>Novel Thalassolituus-related marine hydrocarbonoclastic bacteria mediated algae-derived hydrocarbons mineralization in twilight zone of the northern South China Sea.</title>
        <authorList>
            <person name="Dong C."/>
        </authorList>
    </citation>
    <scope>NUCLEOTIDE SEQUENCE [LARGE SCALE GENOMIC DNA]</scope>
    <source>
        <strain evidence="5 6">IMCC1826</strain>
    </source>
</reference>
<dbReference type="Pfam" id="PF12625">
    <property type="entry name" value="Arabinose_bd"/>
    <property type="match status" value="1"/>
</dbReference>
<dbReference type="Proteomes" id="UP000714380">
    <property type="component" value="Unassembled WGS sequence"/>
</dbReference>
<evidence type="ECO:0000313" key="6">
    <source>
        <dbReference type="Proteomes" id="UP000714380"/>
    </source>
</evidence>
<dbReference type="EMBL" id="JAEDAH010000093">
    <property type="protein sequence ID" value="MCA6064813.1"/>
    <property type="molecule type" value="Genomic_DNA"/>
</dbReference>
<feature type="domain" description="HTH araC/xylS-type" evidence="4">
    <location>
        <begin position="237"/>
        <end position="339"/>
    </location>
</feature>
<comment type="caution">
    <text evidence="5">The sequence shown here is derived from an EMBL/GenBank/DDBJ whole genome shotgun (WGS) entry which is preliminary data.</text>
</comment>
<keyword evidence="2" id="KW-0238">DNA-binding</keyword>
<dbReference type="Gene3D" id="1.10.10.60">
    <property type="entry name" value="Homeodomain-like"/>
    <property type="match status" value="1"/>
</dbReference>
<evidence type="ECO:0000256" key="2">
    <source>
        <dbReference type="ARBA" id="ARBA00023125"/>
    </source>
</evidence>
<dbReference type="InterPro" id="IPR009057">
    <property type="entry name" value="Homeodomain-like_sf"/>
</dbReference>
<dbReference type="RefSeq" id="WP_225676152.1">
    <property type="nucleotide sequence ID" value="NZ_JAEDAH010000093.1"/>
</dbReference>
<keyword evidence="6" id="KW-1185">Reference proteome</keyword>
<dbReference type="PANTHER" id="PTHR47894">
    <property type="entry name" value="HTH-TYPE TRANSCRIPTIONAL REGULATOR GADX"/>
    <property type="match status" value="1"/>
</dbReference>
<protein>
    <submittedName>
        <fullName evidence="5">AraC family transcriptional regulator</fullName>
    </submittedName>
</protein>
<dbReference type="InterPro" id="IPR018060">
    <property type="entry name" value="HTH_AraC"/>
</dbReference>
<keyword evidence="1" id="KW-0805">Transcription regulation</keyword>
<evidence type="ECO:0000256" key="1">
    <source>
        <dbReference type="ARBA" id="ARBA00023015"/>
    </source>
</evidence>
<dbReference type="InterPro" id="IPR032687">
    <property type="entry name" value="AraC-type_N"/>
</dbReference>
<dbReference type="SUPFAM" id="SSF46689">
    <property type="entry name" value="Homeodomain-like"/>
    <property type="match status" value="1"/>
</dbReference>
<dbReference type="Pfam" id="PF12833">
    <property type="entry name" value="HTH_18"/>
    <property type="match status" value="1"/>
</dbReference>
<gene>
    <name evidence="5" type="ORF">I9W95_14465</name>
</gene>
<dbReference type="SMART" id="SM00342">
    <property type="entry name" value="HTH_ARAC"/>
    <property type="match status" value="1"/>
</dbReference>
<dbReference type="PROSITE" id="PS01124">
    <property type="entry name" value="HTH_ARAC_FAMILY_2"/>
    <property type="match status" value="1"/>
</dbReference>
<sequence length="342" mass="38398">MTSDAIQESFQLPTNYVPNLLNLVSARGGSASAVCVRADVDETKADELGGKLTWPQFSGLIRESRNEISEAALGLYLGSQLTITTHGLLGLAAMSSSTLGEAAHIACQYVATRTPLVSLRMEQQGSYACLKMDELYTLGDIRATFLEALTVTLIAVLRFVSGERARLIRVDFAFDEPEYGALYQAFFPCPVRFNQTANQLVIPRDDLGLPSQLADTQVQRQATQQCEEELLKWKSQQRLSGQIQMMLARAKGRFPSFEQVADELALSPRTLRRRLVDEGTNYQELLDQWRQDMARQYLTTTRLSVQQISHLLGYNDPANFGRAFRRRNDGLSPLNFRRQYSV</sequence>
<dbReference type="PANTHER" id="PTHR47894:SF1">
    <property type="entry name" value="HTH-TYPE TRANSCRIPTIONAL REGULATOR VQSM"/>
    <property type="match status" value="1"/>
</dbReference>
<evidence type="ECO:0000313" key="5">
    <source>
        <dbReference type="EMBL" id="MCA6064813.1"/>
    </source>
</evidence>
<organism evidence="5 6">
    <name type="scientific">Thalassolituus marinus</name>
    <dbReference type="NCBI Taxonomy" id="671053"/>
    <lineage>
        <taxon>Bacteria</taxon>
        <taxon>Pseudomonadati</taxon>
        <taxon>Pseudomonadota</taxon>
        <taxon>Gammaproteobacteria</taxon>
        <taxon>Oceanospirillales</taxon>
        <taxon>Oceanospirillaceae</taxon>
        <taxon>Thalassolituus</taxon>
    </lineage>
</organism>
<proteinExistence type="predicted"/>